<evidence type="ECO:0008006" key="5">
    <source>
        <dbReference type="Google" id="ProtNLM"/>
    </source>
</evidence>
<evidence type="ECO:0000313" key="3">
    <source>
        <dbReference type="EMBL" id="MEY9258570.1"/>
    </source>
</evidence>
<proteinExistence type="predicted"/>
<feature type="domain" description="Apea-like HEPN" evidence="1">
    <location>
        <begin position="341"/>
        <end position="413"/>
    </location>
</feature>
<dbReference type="InterPro" id="IPR041223">
    <property type="entry name" value="ApeA_NTD"/>
</dbReference>
<dbReference type="RefSeq" id="WP_370035865.1">
    <property type="nucleotide sequence ID" value="NZ_JBGBYS010000007.1"/>
</dbReference>
<name>A0ABV4EJF1_BREEP</name>
<dbReference type="InterPro" id="IPR041229">
    <property type="entry name" value="HEPN_Apea"/>
</dbReference>
<dbReference type="EMBL" id="JBGBYS010000007">
    <property type="protein sequence ID" value="MEY9258570.1"/>
    <property type="molecule type" value="Genomic_DNA"/>
</dbReference>
<evidence type="ECO:0000313" key="4">
    <source>
        <dbReference type="Proteomes" id="UP001565435"/>
    </source>
</evidence>
<reference evidence="3 4" key="1">
    <citation type="submission" date="2024-07" db="EMBL/GenBank/DDBJ databases">
        <title>Mealworm larvae gut microbial communities from Newark, Delaware, USA.</title>
        <authorList>
            <person name="Blenner M."/>
        </authorList>
    </citation>
    <scope>NUCLEOTIDE SEQUENCE [LARGE SCALE GENOMIC DNA]</scope>
    <source>
        <strain evidence="3 4">UD i117</strain>
    </source>
</reference>
<sequence>MKLGDVRIAHTSSNNQDNDEAVVAEFDEKGVLVSWPRTLGFIDAFFLNVNKHKIPDPLVLRDEKGWLTLTNGITVGTSASTLGHSLERIRYERAIHAGAKGVDYGEIDGMTSEIEGLAKWASRTPVETKLSFNQESNGVESVEITARNIDPLPLGGPLSLELITSYSHKPVPENGVYSISTALRVRTRSSQSEHWQTHQQTHRMMQDLMCLVYGKPCDAQLISVMREDDQDQIRSDGRRFWRDAYEPAFGRSGDSEAQLSEKAEPLFYLADTDKAQVSQWLLDYSYWSRPTWIAISAIYYPNVPVESLLLQVAVALEALGYAIAKKAAPEQKPKLHFVGYLMVIFDFLGYEPPAVVGKNGDRESWCKSFNAAYKGVKHADKDLTESREAWRRMREGLNLFRCWLASALGVPNEVILNVRLSGNWDPELHHS</sequence>
<accession>A0ABV4EJF1</accession>
<dbReference type="Pfam" id="PF18739">
    <property type="entry name" value="HEPN_Apea"/>
    <property type="match status" value="1"/>
</dbReference>
<comment type="caution">
    <text evidence="3">The sequence shown here is derived from an EMBL/GenBank/DDBJ whole genome shotgun (WGS) entry which is preliminary data.</text>
</comment>
<protein>
    <recommendedName>
        <fullName evidence="5">ApeA N-terminal domain-containing protein</fullName>
    </recommendedName>
</protein>
<dbReference type="Pfam" id="PF18862">
    <property type="entry name" value="ApeA_NTD1"/>
    <property type="match status" value="1"/>
</dbReference>
<evidence type="ECO:0000259" key="2">
    <source>
        <dbReference type="Pfam" id="PF18862"/>
    </source>
</evidence>
<feature type="domain" description="ApeA N-terminal" evidence="2">
    <location>
        <begin position="17"/>
        <end position="273"/>
    </location>
</feature>
<evidence type="ECO:0000259" key="1">
    <source>
        <dbReference type="Pfam" id="PF18739"/>
    </source>
</evidence>
<gene>
    <name evidence="3" type="ORF">ABH903_001591</name>
</gene>
<keyword evidence="4" id="KW-1185">Reference proteome</keyword>
<organism evidence="3 4">
    <name type="scientific">Brevibacterium epidermidis</name>
    <dbReference type="NCBI Taxonomy" id="1698"/>
    <lineage>
        <taxon>Bacteria</taxon>
        <taxon>Bacillati</taxon>
        <taxon>Actinomycetota</taxon>
        <taxon>Actinomycetes</taxon>
        <taxon>Micrococcales</taxon>
        <taxon>Brevibacteriaceae</taxon>
        <taxon>Brevibacterium</taxon>
    </lineage>
</organism>
<dbReference type="Proteomes" id="UP001565435">
    <property type="component" value="Unassembled WGS sequence"/>
</dbReference>